<feature type="transmembrane region" description="Helical" evidence="8">
    <location>
        <begin position="155"/>
        <end position="173"/>
    </location>
</feature>
<keyword evidence="10" id="KW-1185">Reference proteome</keyword>
<dbReference type="GO" id="GO:0009103">
    <property type="term" value="P:lipopolysaccharide biosynthetic process"/>
    <property type="evidence" value="ECO:0007669"/>
    <property type="project" value="TreeGrafter"/>
</dbReference>
<dbReference type="PANTHER" id="PTHR22926:SF3">
    <property type="entry name" value="UNDECAPRENYL-PHOSPHATE ALPHA-N-ACETYLGLUCOSAMINYL 1-PHOSPHATE TRANSFERASE"/>
    <property type="match status" value="1"/>
</dbReference>
<feature type="transmembrane region" description="Helical" evidence="8">
    <location>
        <begin position="231"/>
        <end position="253"/>
    </location>
</feature>
<feature type="transmembrane region" description="Helical" evidence="8">
    <location>
        <begin position="307"/>
        <end position="325"/>
    </location>
</feature>
<keyword evidence="2" id="KW-1003">Cell membrane</keyword>
<feature type="transmembrane region" description="Helical" evidence="8">
    <location>
        <begin position="69"/>
        <end position="86"/>
    </location>
</feature>
<feature type="binding site" evidence="7">
    <location>
        <position position="208"/>
    </location>
    <ligand>
        <name>Mg(2+)</name>
        <dbReference type="ChEBI" id="CHEBI:18420"/>
    </ligand>
</feature>
<reference evidence="10" key="1">
    <citation type="submission" date="2019-01" db="EMBL/GenBank/DDBJ databases">
        <title>Genomic analysis of Salicibibacter sp. NKC3-5.</title>
        <authorList>
            <person name="Oh Y.J."/>
        </authorList>
    </citation>
    <scope>NUCLEOTIDE SEQUENCE [LARGE SCALE GENOMIC DNA]</scope>
    <source>
        <strain evidence="10">NKC3-5</strain>
    </source>
</reference>
<keyword evidence="4 8" id="KW-0812">Transmembrane</keyword>
<proteinExistence type="predicted"/>
<feature type="transmembrane region" description="Helical" evidence="8">
    <location>
        <begin position="204"/>
        <end position="225"/>
    </location>
</feature>
<dbReference type="GO" id="GO:0044038">
    <property type="term" value="P:cell wall macromolecule biosynthetic process"/>
    <property type="evidence" value="ECO:0007669"/>
    <property type="project" value="TreeGrafter"/>
</dbReference>
<evidence type="ECO:0000256" key="6">
    <source>
        <dbReference type="ARBA" id="ARBA00023136"/>
    </source>
</evidence>
<evidence type="ECO:0000256" key="5">
    <source>
        <dbReference type="ARBA" id="ARBA00022989"/>
    </source>
</evidence>
<feature type="transmembrane region" description="Helical" evidence="8">
    <location>
        <begin position="98"/>
        <end position="118"/>
    </location>
</feature>
<feature type="transmembrane region" description="Helical" evidence="8">
    <location>
        <begin position="124"/>
        <end position="143"/>
    </location>
</feature>
<dbReference type="InterPro" id="IPR018480">
    <property type="entry name" value="PNAcMuramoyl-5peptid_Trfase_CS"/>
</dbReference>
<dbReference type="GO" id="GO:0016780">
    <property type="term" value="F:phosphotransferase activity, for other substituted phosphate groups"/>
    <property type="evidence" value="ECO:0007669"/>
    <property type="project" value="InterPro"/>
</dbReference>
<evidence type="ECO:0000256" key="2">
    <source>
        <dbReference type="ARBA" id="ARBA00022475"/>
    </source>
</evidence>
<dbReference type="Pfam" id="PF00953">
    <property type="entry name" value="Glycos_transf_4"/>
    <property type="match status" value="1"/>
</dbReference>
<keyword evidence="3 9" id="KW-0808">Transferase</keyword>
<organism evidence="9 10">
    <name type="scientific">Salicibibacter halophilus</name>
    <dbReference type="NCBI Taxonomy" id="2502791"/>
    <lineage>
        <taxon>Bacteria</taxon>
        <taxon>Bacillati</taxon>
        <taxon>Bacillota</taxon>
        <taxon>Bacilli</taxon>
        <taxon>Bacillales</taxon>
        <taxon>Bacillaceae</taxon>
        <taxon>Salicibibacter</taxon>
    </lineage>
</organism>
<accession>A0A514LIZ0</accession>
<feature type="transmembrane region" description="Helical" evidence="8">
    <location>
        <begin position="284"/>
        <end position="301"/>
    </location>
</feature>
<comment type="cofactor">
    <cofactor evidence="7">
        <name>Mg(2+)</name>
        <dbReference type="ChEBI" id="CHEBI:18420"/>
    </cofactor>
</comment>
<dbReference type="Proteomes" id="UP000319756">
    <property type="component" value="Chromosome"/>
</dbReference>
<dbReference type="PROSITE" id="PS01348">
    <property type="entry name" value="MRAY_2"/>
    <property type="match status" value="1"/>
</dbReference>
<evidence type="ECO:0000256" key="4">
    <source>
        <dbReference type="ARBA" id="ARBA00022692"/>
    </source>
</evidence>
<keyword evidence="7" id="KW-0460">Magnesium</keyword>
<dbReference type="PANTHER" id="PTHR22926">
    <property type="entry name" value="PHOSPHO-N-ACETYLMURAMOYL-PENTAPEPTIDE-TRANSFERASE"/>
    <property type="match status" value="1"/>
</dbReference>
<feature type="transmembrane region" description="Helical" evidence="8">
    <location>
        <begin position="43"/>
        <end position="63"/>
    </location>
</feature>
<dbReference type="InterPro" id="IPR000715">
    <property type="entry name" value="Glycosyl_transferase_4"/>
</dbReference>
<evidence type="ECO:0000313" key="10">
    <source>
        <dbReference type="Proteomes" id="UP000319756"/>
    </source>
</evidence>
<keyword evidence="5 8" id="KW-1133">Transmembrane helix</keyword>
<evidence type="ECO:0000256" key="7">
    <source>
        <dbReference type="PIRSR" id="PIRSR600715-1"/>
    </source>
</evidence>
<feature type="binding site" evidence="7">
    <location>
        <position position="148"/>
    </location>
    <ligand>
        <name>Mg(2+)</name>
        <dbReference type="ChEBI" id="CHEBI:18420"/>
    </ligand>
</feature>
<dbReference type="OrthoDB" id="9783652at2"/>
<dbReference type="RefSeq" id="WP_142090316.1">
    <property type="nucleotide sequence ID" value="NZ_CP035485.1"/>
</dbReference>
<dbReference type="GO" id="GO:0071555">
    <property type="term" value="P:cell wall organization"/>
    <property type="evidence" value="ECO:0007669"/>
    <property type="project" value="TreeGrafter"/>
</dbReference>
<evidence type="ECO:0000256" key="1">
    <source>
        <dbReference type="ARBA" id="ARBA00004651"/>
    </source>
</evidence>
<keyword evidence="6 8" id="KW-0472">Membrane</keyword>
<keyword evidence="7" id="KW-0479">Metal-binding</keyword>
<gene>
    <name evidence="9" type="ORF">EPH95_12065</name>
</gene>
<evidence type="ECO:0000256" key="8">
    <source>
        <dbReference type="SAM" id="Phobius"/>
    </source>
</evidence>
<protein>
    <submittedName>
        <fullName evidence="9">Undecaprenyl/decaprenyl-phosphate alpha-N-acetylglucosaminyl 1-phosphate transferase</fullName>
    </submittedName>
</protein>
<evidence type="ECO:0000256" key="3">
    <source>
        <dbReference type="ARBA" id="ARBA00022679"/>
    </source>
</evidence>
<dbReference type="GO" id="GO:0046872">
    <property type="term" value="F:metal ion binding"/>
    <property type="evidence" value="ECO:0007669"/>
    <property type="project" value="UniProtKB-KW"/>
</dbReference>
<dbReference type="GO" id="GO:0005886">
    <property type="term" value="C:plasma membrane"/>
    <property type="evidence" value="ECO:0007669"/>
    <property type="project" value="UniProtKB-SubCell"/>
</dbReference>
<dbReference type="AlphaFoldDB" id="A0A514LIZ0"/>
<dbReference type="CDD" id="cd06853">
    <property type="entry name" value="GT_WecA_like"/>
    <property type="match status" value="1"/>
</dbReference>
<comment type="subcellular location">
    <subcellularLocation>
        <location evidence="1">Cell membrane</location>
        <topology evidence="1">Multi-pass membrane protein</topology>
    </subcellularLocation>
</comment>
<sequence>MITVTSLCACFVIALVITPLTKQFAIKIGATDHPNHRKIHKRAMARSGGLAIFFAFFIGLFIAQPEDSSIIPIIIGAIIMTLTGFVDDLFQISARWKLFGQVAAALAVIAGGVHLEFINLPFDIQWQLGWLSLPLTLLWIIGVTNAINFIDGLDGLAAGLSSIILISITTVAVMNANTFVTVIGVLLLGSTLGFLVYNFNPAKLFMGDTGSLFLGFMISVIALLGFKNITIFSLLVPIILLAVPISDTFFAIIRRIVNQRPLSSADHSHLHHCLLRLGYSHKQTVLLIYAWCAFFGISAIVLTISTIWVTAFVTISFALLIELGAERLGLIHQEYKPFTKFLHRLQAPNLKKGSEHTNRRG</sequence>
<feature type="transmembrane region" description="Helical" evidence="8">
    <location>
        <begin position="179"/>
        <end position="197"/>
    </location>
</feature>
<evidence type="ECO:0000313" key="9">
    <source>
        <dbReference type="EMBL" id="QDI91820.1"/>
    </source>
</evidence>
<dbReference type="EMBL" id="CP035485">
    <property type="protein sequence ID" value="QDI91820.1"/>
    <property type="molecule type" value="Genomic_DNA"/>
</dbReference>
<name>A0A514LIZ0_9BACI</name>
<dbReference type="KEGG" id="sale:EPH95_12065"/>